<organism evidence="5 6">
    <name type="scientific">Papaver somniferum</name>
    <name type="common">Opium poppy</name>
    <dbReference type="NCBI Taxonomy" id="3469"/>
    <lineage>
        <taxon>Eukaryota</taxon>
        <taxon>Viridiplantae</taxon>
        <taxon>Streptophyta</taxon>
        <taxon>Embryophyta</taxon>
        <taxon>Tracheophyta</taxon>
        <taxon>Spermatophyta</taxon>
        <taxon>Magnoliopsida</taxon>
        <taxon>Ranunculales</taxon>
        <taxon>Papaveraceae</taxon>
        <taxon>Papaveroideae</taxon>
        <taxon>Papaver</taxon>
    </lineage>
</organism>
<proteinExistence type="predicted"/>
<dbReference type="GO" id="GO:0005524">
    <property type="term" value="F:ATP binding"/>
    <property type="evidence" value="ECO:0007669"/>
    <property type="project" value="UniProtKB-KW"/>
</dbReference>
<evidence type="ECO:0000313" key="6">
    <source>
        <dbReference type="Proteomes" id="UP000316621"/>
    </source>
</evidence>
<dbReference type="InterPro" id="IPR003959">
    <property type="entry name" value="ATPase_AAA_core"/>
</dbReference>
<evidence type="ECO:0000256" key="3">
    <source>
        <dbReference type="SAM" id="MobiDB-lite"/>
    </source>
</evidence>
<keyword evidence="2" id="KW-0067">ATP-binding</keyword>
<dbReference type="Pfam" id="PF00004">
    <property type="entry name" value="AAA"/>
    <property type="match status" value="1"/>
</dbReference>
<dbReference type="Gramene" id="RZC77295">
    <property type="protein sequence ID" value="RZC77295"/>
    <property type="gene ID" value="C5167_001586"/>
</dbReference>
<feature type="region of interest" description="Disordered" evidence="3">
    <location>
        <begin position="1"/>
        <end position="20"/>
    </location>
</feature>
<dbReference type="Gene3D" id="3.40.50.300">
    <property type="entry name" value="P-loop containing nucleotide triphosphate hydrolases"/>
    <property type="match status" value="1"/>
</dbReference>
<evidence type="ECO:0000256" key="1">
    <source>
        <dbReference type="ARBA" id="ARBA00022741"/>
    </source>
</evidence>
<dbReference type="InterPro" id="IPR050221">
    <property type="entry name" value="26S_Proteasome_ATPase"/>
</dbReference>
<protein>
    <recommendedName>
        <fullName evidence="4">ATPase AAA-type core domain-containing protein</fullName>
    </recommendedName>
</protein>
<sequence length="139" mass="14913">MAVKEEGYTNIGGGGDFRSTQTEDYNDIGGLELQMQELKEAIALPITHADKFVKIGIKQPKGVLPERPLGTGKTLMAPACVAETNATFLKLAGPQLVQMFIGDGAKLVRDAFKLVKEKALSSSSSMRLTQMDLSNLIGT</sequence>
<evidence type="ECO:0000313" key="5">
    <source>
        <dbReference type="EMBL" id="RZC77295.1"/>
    </source>
</evidence>
<gene>
    <name evidence="5" type="ORF">C5167_001586</name>
</gene>
<reference evidence="5 6" key="1">
    <citation type="journal article" date="2018" name="Science">
        <title>The opium poppy genome and morphinan production.</title>
        <authorList>
            <person name="Guo L."/>
            <person name="Winzer T."/>
            <person name="Yang X."/>
            <person name="Li Y."/>
            <person name="Ning Z."/>
            <person name="He Z."/>
            <person name="Teodor R."/>
            <person name="Lu Y."/>
            <person name="Bowser T.A."/>
            <person name="Graham I.A."/>
            <person name="Ye K."/>
        </authorList>
    </citation>
    <scope>NUCLEOTIDE SEQUENCE [LARGE SCALE GENOMIC DNA]</scope>
    <source>
        <strain evidence="6">cv. HN1</strain>
        <tissue evidence="5">Leaves</tissue>
    </source>
</reference>
<feature type="domain" description="ATPase AAA-type core" evidence="4">
    <location>
        <begin position="68"/>
        <end position="119"/>
    </location>
</feature>
<dbReference type="Proteomes" id="UP000316621">
    <property type="component" value="Chromosome 9"/>
</dbReference>
<dbReference type="SUPFAM" id="SSF52540">
    <property type="entry name" value="P-loop containing nucleoside triphosphate hydrolases"/>
    <property type="match status" value="1"/>
</dbReference>
<keyword evidence="1" id="KW-0547">Nucleotide-binding</keyword>
<dbReference type="EMBL" id="CM010723">
    <property type="protein sequence ID" value="RZC77295.1"/>
    <property type="molecule type" value="Genomic_DNA"/>
</dbReference>
<keyword evidence="6" id="KW-1185">Reference proteome</keyword>
<accession>A0A4Y7KZC7</accession>
<dbReference type="AlphaFoldDB" id="A0A4Y7KZC7"/>
<evidence type="ECO:0000259" key="4">
    <source>
        <dbReference type="Pfam" id="PF00004"/>
    </source>
</evidence>
<dbReference type="GO" id="GO:0016887">
    <property type="term" value="F:ATP hydrolysis activity"/>
    <property type="evidence" value="ECO:0007669"/>
    <property type="project" value="InterPro"/>
</dbReference>
<dbReference type="PANTHER" id="PTHR23073">
    <property type="entry name" value="26S PROTEASOME REGULATORY SUBUNIT"/>
    <property type="match status" value="1"/>
</dbReference>
<dbReference type="STRING" id="3469.A0A4Y7KZC7"/>
<dbReference type="InterPro" id="IPR027417">
    <property type="entry name" value="P-loop_NTPase"/>
</dbReference>
<evidence type="ECO:0000256" key="2">
    <source>
        <dbReference type="ARBA" id="ARBA00022840"/>
    </source>
</evidence>
<dbReference type="FunFam" id="3.40.50.300:FF:002861">
    <property type="entry name" value="Cell division control protein 48 homolog E"/>
    <property type="match status" value="1"/>
</dbReference>
<name>A0A4Y7KZC7_PAPSO</name>